<feature type="transmembrane region" description="Helical" evidence="6">
    <location>
        <begin position="187"/>
        <end position="209"/>
    </location>
</feature>
<dbReference type="AlphaFoldDB" id="A0A2M8RUY7"/>
<accession>A0A2M8RUY7</accession>
<dbReference type="InterPro" id="IPR037185">
    <property type="entry name" value="EmrE-like"/>
</dbReference>
<sequence length="311" mass="34333">MKANSLIVYNFAYIMLLGAGFPILRYMSLHFDVNNNNAVRFLSGAGVLLLIGMLRFRNQYGILFTDYRLAVRVLLLGVLMTLNMYFFMQGLAYTNAVTGSLFAILAMPLAIGLAAIFYPDERQKTKNSAFYFGSAIALCGSLYFVWQNVRTDSLVGAAFGLGALFLFIAISLQSIQSLLIKGLNNRVNAIVLSSLTALSAGIFNLLISLSTQKLAQLETVSSELLLGLVFAGIYGIITGMLMSFHIVQRQGIVTYNLLQLCVPFTAAVFAYLWLDERLNYTQAISGTVVVMGCLYALGLLKRDKKRPHFKE</sequence>
<evidence type="ECO:0000256" key="4">
    <source>
        <dbReference type="ARBA" id="ARBA00022989"/>
    </source>
</evidence>
<feature type="transmembrane region" description="Helical" evidence="6">
    <location>
        <begin position="280"/>
        <end position="300"/>
    </location>
</feature>
<feature type="transmembrane region" description="Helical" evidence="6">
    <location>
        <begin position="69"/>
        <end position="88"/>
    </location>
</feature>
<keyword evidence="4 6" id="KW-1133">Transmembrane helix</keyword>
<organism evidence="8 9">
    <name type="scientific">Caviibacterium pharyngocola</name>
    <dbReference type="NCBI Taxonomy" id="28159"/>
    <lineage>
        <taxon>Bacteria</taxon>
        <taxon>Pseudomonadati</taxon>
        <taxon>Pseudomonadota</taxon>
        <taxon>Gammaproteobacteria</taxon>
        <taxon>Pasteurellales</taxon>
        <taxon>Pasteurellaceae</taxon>
        <taxon>Caviibacterium</taxon>
    </lineage>
</organism>
<keyword evidence="3 6" id="KW-0812">Transmembrane</keyword>
<evidence type="ECO:0000256" key="6">
    <source>
        <dbReference type="SAM" id="Phobius"/>
    </source>
</evidence>
<proteinExistence type="predicted"/>
<keyword evidence="9" id="KW-1185">Reference proteome</keyword>
<evidence type="ECO:0000313" key="9">
    <source>
        <dbReference type="Proteomes" id="UP000230282"/>
    </source>
</evidence>
<dbReference type="SUPFAM" id="SSF103481">
    <property type="entry name" value="Multidrug resistance efflux transporter EmrE"/>
    <property type="match status" value="2"/>
</dbReference>
<evidence type="ECO:0000256" key="2">
    <source>
        <dbReference type="ARBA" id="ARBA00022475"/>
    </source>
</evidence>
<feature type="transmembrane region" description="Helical" evidence="6">
    <location>
        <begin position="130"/>
        <end position="149"/>
    </location>
</feature>
<keyword evidence="2" id="KW-1003">Cell membrane</keyword>
<reference evidence="8 9" key="1">
    <citation type="submission" date="2017-11" db="EMBL/GenBank/DDBJ databases">
        <title>Reclassification of Bisgaard taxon 5 as Caviibacterium pharyngocola gen. nov., sp. nov.</title>
        <authorList>
            <person name="Christensen H."/>
        </authorList>
    </citation>
    <scope>NUCLEOTIDE SEQUENCE [LARGE SCALE GENOMIC DNA]</scope>
    <source>
        <strain evidence="8 9">7_3</strain>
    </source>
</reference>
<gene>
    <name evidence="8" type="ORF">CVP04_07865</name>
</gene>
<evidence type="ECO:0000259" key="7">
    <source>
        <dbReference type="Pfam" id="PF00892"/>
    </source>
</evidence>
<evidence type="ECO:0000256" key="1">
    <source>
        <dbReference type="ARBA" id="ARBA00004651"/>
    </source>
</evidence>
<dbReference type="RefSeq" id="WP_100296966.1">
    <property type="nucleotide sequence ID" value="NZ_PHGZ01000015.1"/>
</dbReference>
<dbReference type="EMBL" id="PHGZ01000015">
    <property type="protein sequence ID" value="PJG82708.1"/>
    <property type="molecule type" value="Genomic_DNA"/>
</dbReference>
<dbReference type="InterPro" id="IPR050638">
    <property type="entry name" value="AA-Vitamin_Transporters"/>
</dbReference>
<dbReference type="Pfam" id="PF00892">
    <property type="entry name" value="EamA"/>
    <property type="match status" value="1"/>
</dbReference>
<evidence type="ECO:0000256" key="5">
    <source>
        <dbReference type="ARBA" id="ARBA00023136"/>
    </source>
</evidence>
<dbReference type="InterPro" id="IPR000620">
    <property type="entry name" value="EamA_dom"/>
</dbReference>
<protein>
    <submittedName>
        <fullName evidence="8">EamA family transporter</fullName>
    </submittedName>
</protein>
<dbReference type="OrthoDB" id="5689580at2"/>
<keyword evidence="5 6" id="KW-0472">Membrane</keyword>
<evidence type="ECO:0000256" key="3">
    <source>
        <dbReference type="ARBA" id="ARBA00022692"/>
    </source>
</evidence>
<dbReference type="PANTHER" id="PTHR32322">
    <property type="entry name" value="INNER MEMBRANE TRANSPORTER"/>
    <property type="match status" value="1"/>
</dbReference>
<feature type="transmembrane region" description="Helical" evidence="6">
    <location>
        <begin position="38"/>
        <end position="57"/>
    </location>
</feature>
<comment type="subcellular location">
    <subcellularLocation>
        <location evidence="1">Cell membrane</location>
        <topology evidence="1">Multi-pass membrane protein</topology>
    </subcellularLocation>
</comment>
<feature type="transmembrane region" description="Helical" evidence="6">
    <location>
        <begin position="7"/>
        <end position="26"/>
    </location>
</feature>
<dbReference type="Proteomes" id="UP000230282">
    <property type="component" value="Unassembled WGS sequence"/>
</dbReference>
<evidence type="ECO:0000313" key="8">
    <source>
        <dbReference type="EMBL" id="PJG82708.1"/>
    </source>
</evidence>
<feature type="transmembrane region" description="Helical" evidence="6">
    <location>
        <begin position="100"/>
        <end position="118"/>
    </location>
</feature>
<feature type="transmembrane region" description="Helical" evidence="6">
    <location>
        <begin position="224"/>
        <end position="247"/>
    </location>
</feature>
<name>A0A2M8RUY7_9PAST</name>
<comment type="caution">
    <text evidence="8">The sequence shown here is derived from an EMBL/GenBank/DDBJ whole genome shotgun (WGS) entry which is preliminary data.</text>
</comment>
<feature type="domain" description="EamA" evidence="7">
    <location>
        <begin position="161"/>
        <end position="295"/>
    </location>
</feature>
<dbReference type="PANTHER" id="PTHR32322:SF18">
    <property type="entry name" value="S-ADENOSYLMETHIONINE_S-ADENOSYLHOMOCYSTEINE TRANSPORTER"/>
    <property type="match status" value="1"/>
</dbReference>
<feature type="transmembrane region" description="Helical" evidence="6">
    <location>
        <begin position="155"/>
        <end position="175"/>
    </location>
</feature>
<feature type="transmembrane region" description="Helical" evidence="6">
    <location>
        <begin position="254"/>
        <end position="274"/>
    </location>
</feature>
<dbReference type="GO" id="GO:0005886">
    <property type="term" value="C:plasma membrane"/>
    <property type="evidence" value="ECO:0007669"/>
    <property type="project" value="UniProtKB-SubCell"/>
</dbReference>